<evidence type="ECO:0000256" key="2">
    <source>
        <dbReference type="ARBA" id="ARBA00022786"/>
    </source>
</evidence>
<accession>A0A3P9CN92</accession>
<dbReference type="PROSITE" id="PS50237">
    <property type="entry name" value="HECT"/>
    <property type="match status" value="1"/>
</dbReference>
<evidence type="ECO:0000256" key="3">
    <source>
        <dbReference type="PROSITE-ProRule" id="PRU00104"/>
    </source>
</evidence>
<feature type="domain" description="HECT" evidence="4">
    <location>
        <begin position="219"/>
        <end position="252"/>
    </location>
</feature>
<dbReference type="AlphaFoldDB" id="A0A3P9CN92"/>
<sequence length="531" mass="59263">MSTPKGSEEFVHLQAGLGRRSTLIPDSYSHDEVCSRLKDLYPKLESVSGGWLIYKGAGGWGSRKLNMVPPEDSGYTGSLLKNASAGGKTILYIAPIQEELDTQPLPPDSSSFSNMPKAMCHSCQTSYPLQLLALHVETCQPSDTNAQEVCTIVCPVCGETFPQNEVEAHYHVCNCEFFSISLDEILQAISTAVNTEEEFRITVSRSNMVERGLAEWKRQKKALPTNQLRVTFIGEAGIDTGALRKEFLTEMVAGLEQRLFEGDQTGKAPKYSLLYLDLGNFRSAGEIWAVSLAQGGPPPCCLKDWCYQYLCSGQLQIENIRKEDVDSATEDKMTELTDEILSCGYHGPVNVEKKEEIVRAVVLHATLRLVPLLSQLRDGLNLYGLTDLLKQYQNMCQSLFVPGVEVKFSEKGSNKEQVEMRIMNHLQDFLQALESLSTSDRPVILSPSSFLQWLTGQGHIPVLPDEKMNFKVSVQFSHSCHIQYGAHEVCYPTVTACSNTVKLPVQHMQTYEEFKHVMTNAFHYGQAFLHI</sequence>
<keyword evidence="1" id="KW-0808">Transferase</keyword>
<evidence type="ECO:0000313" key="6">
    <source>
        <dbReference type="Proteomes" id="UP000265160"/>
    </source>
</evidence>
<evidence type="ECO:0000313" key="5">
    <source>
        <dbReference type="Ensembl" id="ENSMZEP00005023795.1"/>
    </source>
</evidence>
<reference evidence="5 6" key="1">
    <citation type="journal article" date="2014" name="Nature">
        <title>The genomic substrate for adaptive radiation in African cichlid fish.</title>
        <authorList>
            <person name="Brawand D."/>
            <person name="Wagner C.E."/>
            <person name="Li Y.I."/>
            <person name="Malinsky M."/>
            <person name="Keller I."/>
            <person name="Fan S."/>
            <person name="Simakov O."/>
            <person name="Ng A.Y."/>
            <person name="Lim Z.W."/>
            <person name="Bezault E."/>
            <person name="Turner-Maier J."/>
            <person name="Johnson J."/>
            <person name="Alcazar R."/>
            <person name="Noh H.J."/>
            <person name="Russell P."/>
            <person name="Aken B."/>
            <person name="Alfoldi J."/>
            <person name="Amemiya C."/>
            <person name="Azzouzi N."/>
            <person name="Baroiller J.F."/>
            <person name="Barloy-Hubler F."/>
            <person name="Berlin A."/>
            <person name="Bloomquist R."/>
            <person name="Carleton K.L."/>
            <person name="Conte M.A."/>
            <person name="D'Cotta H."/>
            <person name="Eshel O."/>
            <person name="Gaffney L."/>
            <person name="Galibert F."/>
            <person name="Gante H.F."/>
            <person name="Gnerre S."/>
            <person name="Greuter L."/>
            <person name="Guyon R."/>
            <person name="Haddad N.S."/>
            <person name="Haerty W."/>
            <person name="Harris R.M."/>
            <person name="Hofmann H.A."/>
            <person name="Hourlier T."/>
            <person name="Hulata G."/>
            <person name="Jaffe D.B."/>
            <person name="Lara M."/>
            <person name="Lee A.P."/>
            <person name="MacCallum I."/>
            <person name="Mwaiko S."/>
            <person name="Nikaido M."/>
            <person name="Nishihara H."/>
            <person name="Ozouf-Costaz C."/>
            <person name="Penman D.J."/>
            <person name="Przybylski D."/>
            <person name="Rakotomanga M."/>
            <person name="Renn S.C.P."/>
            <person name="Ribeiro F.J."/>
            <person name="Ron M."/>
            <person name="Salzburger W."/>
            <person name="Sanchez-Pulido L."/>
            <person name="Santos M.E."/>
            <person name="Searle S."/>
            <person name="Sharpe T."/>
            <person name="Swofford R."/>
            <person name="Tan F.J."/>
            <person name="Williams L."/>
            <person name="Young S."/>
            <person name="Yin S."/>
            <person name="Okada N."/>
            <person name="Kocher T.D."/>
            <person name="Miska E.A."/>
            <person name="Lander E.S."/>
            <person name="Venkatesh B."/>
            <person name="Fernald R.D."/>
            <person name="Meyer A."/>
            <person name="Ponting C.P."/>
            <person name="Streelman J.T."/>
            <person name="Lindblad-Toh K."/>
            <person name="Seehausen O."/>
            <person name="Di Palma F."/>
        </authorList>
    </citation>
    <scope>NUCLEOTIDE SEQUENCE</scope>
</reference>
<evidence type="ECO:0000259" key="4">
    <source>
        <dbReference type="PROSITE" id="PS50237"/>
    </source>
</evidence>
<dbReference type="Proteomes" id="UP000265160">
    <property type="component" value="LG22"/>
</dbReference>
<proteinExistence type="predicted"/>
<dbReference type="SUPFAM" id="SSF56204">
    <property type="entry name" value="Hect, E3 ligase catalytic domain"/>
    <property type="match status" value="1"/>
</dbReference>
<reference evidence="5" key="2">
    <citation type="submission" date="2025-08" db="UniProtKB">
        <authorList>
            <consortium name="Ensembl"/>
        </authorList>
    </citation>
    <scope>IDENTIFICATION</scope>
</reference>
<name>A0A3P9CN92_9CICH</name>
<comment type="caution">
    <text evidence="3">Lacks conserved residue(s) required for the propagation of feature annotation.</text>
</comment>
<dbReference type="GeneTree" id="ENSGT00460000041731"/>
<dbReference type="Gene3D" id="3.90.1750.10">
    <property type="entry name" value="Hect, E3 ligase catalytic domains"/>
    <property type="match status" value="1"/>
</dbReference>
<evidence type="ECO:0000256" key="1">
    <source>
        <dbReference type="ARBA" id="ARBA00022679"/>
    </source>
</evidence>
<dbReference type="InterPro" id="IPR035983">
    <property type="entry name" value="Hect_E3_ubiquitin_ligase"/>
</dbReference>
<dbReference type="Ensembl" id="ENSMZET00005024577.1">
    <property type="protein sequence ID" value="ENSMZEP00005023795.1"/>
    <property type="gene ID" value="ENSMZEG00005017795.1"/>
</dbReference>
<dbReference type="STRING" id="106582.ENSMZEP00005023795"/>
<reference evidence="5" key="3">
    <citation type="submission" date="2025-09" db="UniProtKB">
        <authorList>
            <consortium name="Ensembl"/>
        </authorList>
    </citation>
    <scope>IDENTIFICATION</scope>
</reference>
<keyword evidence="6" id="KW-1185">Reference proteome</keyword>
<dbReference type="InterPro" id="IPR000569">
    <property type="entry name" value="HECT_dom"/>
</dbReference>
<organism evidence="5 6">
    <name type="scientific">Maylandia zebra</name>
    <name type="common">zebra mbuna</name>
    <dbReference type="NCBI Taxonomy" id="106582"/>
    <lineage>
        <taxon>Eukaryota</taxon>
        <taxon>Metazoa</taxon>
        <taxon>Chordata</taxon>
        <taxon>Craniata</taxon>
        <taxon>Vertebrata</taxon>
        <taxon>Euteleostomi</taxon>
        <taxon>Actinopterygii</taxon>
        <taxon>Neopterygii</taxon>
        <taxon>Teleostei</taxon>
        <taxon>Neoteleostei</taxon>
        <taxon>Acanthomorphata</taxon>
        <taxon>Ovalentaria</taxon>
        <taxon>Cichlomorphae</taxon>
        <taxon>Cichliformes</taxon>
        <taxon>Cichlidae</taxon>
        <taxon>African cichlids</taxon>
        <taxon>Pseudocrenilabrinae</taxon>
        <taxon>Haplochromini</taxon>
        <taxon>Maylandia</taxon>
        <taxon>Maylandia zebra complex</taxon>
    </lineage>
</organism>
<keyword evidence="2 3" id="KW-0833">Ubl conjugation pathway</keyword>
<protein>
    <recommendedName>
        <fullName evidence="4">HECT domain-containing protein</fullName>
    </recommendedName>
</protein>
<dbReference type="GO" id="GO:0004842">
    <property type="term" value="F:ubiquitin-protein transferase activity"/>
    <property type="evidence" value="ECO:0007669"/>
    <property type="project" value="InterPro"/>
</dbReference>
<dbReference type="Gene3D" id="3.30.2410.10">
    <property type="entry name" value="Hect, E3 ligase catalytic domain"/>
    <property type="match status" value="1"/>
</dbReference>